<dbReference type="PANTHER" id="PTHR43767">
    <property type="entry name" value="LONG-CHAIN-FATTY-ACID--COA LIGASE"/>
    <property type="match status" value="1"/>
</dbReference>
<dbReference type="Gene3D" id="3.30.300.30">
    <property type="match status" value="1"/>
</dbReference>
<dbReference type="InterPro" id="IPR042099">
    <property type="entry name" value="ANL_N_sf"/>
</dbReference>
<dbReference type="Gene3D" id="3.40.50.12780">
    <property type="entry name" value="N-terminal domain of ligase-like"/>
    <property type="match status" value="1"/>
</dbReference>
<dbReference type="InterPro" id="IPR045851">
    <property type="entry name" value="AMP-bd_C_sf"/>
</dbReference>
<dbReference type="KEGG" id="dat:HRM2_03370"/>
<dbReference type="PANTHER" id="PTHR43767:SF12">
    <property type="entry name" value="AMP-DEPENDENT SYNTHETASE AND LIGASE"/>
    <property type="match status" value="1"/>
</dbReference>
<reference evidence="3 4" key="1">
    <citation type="journal article" date="2009" name="Environ. Microbiol.">
        <title>Genome sequence of Desulfobacterium autotrophicum HRM2, a marine sulfate reducer oxidizing organic carbon completely to carbon dioxide.</title>
        <authorList>
            <person name="Strittmatter A.W."/>
            <person name="Liesegang H."/>
            <person name="Rabus R."/>
            <person name="Decker I."/>
            <person name="Amann J."/>
            <person name="Andres S."/>
            <person name="Henne A."/>
            <person name="Fricke W.F."/>
            <person name="Martinez-Arias R."/>
            <person name="Bartels D."/>
            <person name="Goesmann A."/>
            <person name="Krause L."/>
            <person name="Puehler A."/>
            <person name="Klenk H.P."/>
            <person name="Richter M."/>
            <person name="Schuler M."/>
            <person name="Gloeckner F.O."/>
            <person name="Meyerdierks A."/>
            <person name="Gottschalk G."/>
            <person name="Amann R."/>
        </authorList>
    </citation>
    <scope>NUCLEOTIDE SEQUENCE [LARGE SCALE GENOMIC DNA]</scope>
    <source>
        <strain evidence="4">ATCC 43914 / DSM 3382 / HRM2</strain>
    </source>
</reference>
<dbReference type="HOGENOM" id="CLU_000022_59_7_7"/>
<feature type="domain" description="AMP-dependent synthetase/ligase" evidence="1">
    <location>
        <begin position="29"/>
        <end position="413"/>
    </location>
</feature>
<dbReference type="EC" id="6.2.1.3" evidence="3"/>
<keyword evidence="4" id="KW-1185">Reference proteome</keyword>
<gene>
    <name evidence="3" type="primary">fadD1</name>
    <name evidence="3" type="ordered locus">HRM2_03370</name>
</gene>
<evidence type="ECO:0000259" key="1">
    <source>
        <dbReference type="Pfam" id="PF00501"/>
    </source>
</evidence>
<protein>
    <submittedName>
        <fullName evidence="3">FadD1</fullName>
        <ecNumber evidence="3">6.2.1.3</ecNumber>
    </submittedName>
</protein>
<evidence type="ECO:0000259" key="2">
    <source>
        <dbReference type="Pfam" id="PF13193"/>
    </source>
</evidence>
<dbReference type="EMBL" id="CP001087">
    <property type="protein sequence ID" value="ACN13459.1"/>
    <property type="molecule type" value="Genomic_DNA"/>
</dbReference>
<dbReference type="InterPro" id="IPR050237">
    <property type="entry name" value="ATP-dep_AMP-bd_enzyme"/>
</dbReference>
<accession>C0QGI4</accession>
<evidence type="ECO:0000313" key="3">
    <source>
        <dbReference type="EMBL" id="ACN13459.1"/>
    </source>
</evidence>
<dbReference type="AlphaFoldDB" id="C0QGI4"/>
<dbReference type="SUPFAM" id="SSF56801">
    <property type="entry name" value="Acetyl-CoA synthetase-like"/>
    <property type="match status" value="1"/>
</dbReference>
<dbReference type="Pfam" id="PF13193">
    <property type="entry name" value="AMP-binding_C"/>
    <property type="match status" value="1"/>
</dbReference>
<sequence>MENVWMSSYGEGVPGNLDYESITMPDMLKRNATNLPKGRIIEFAGTRITFKAFDEEVNQVANGFIALGVGKGDRVALLLPNIPQIAIATYAAWRIGAVVVMNNPLYKDAELIHQFNDSGATLLVALDLLVPRMLALKEKTGLKSIIVAHTRTYIGFPKKQFFKLMASDQHMDFPPQPDLIEWSTLLKSYSKKSPFTQVNGQDIASIQYTVGTTGRAKGLVLSHDNLSKNCQQGIAWLTLIKTQKTVVLGSLPIFHSFGLFVLNLCVRMGVEMVMLPLATTEEVIKAIPRNGVTLFPAGATLFMDILNHPRLKQYDLSSLELCISGAAPCPLDVLGRFEQLTGAPILEGYGLSEASPVVAMNPLNGKNKPGTVGLPYPDTVVKITDVEDPDREMGIGELGELTVKGPQVALGYHNLDEETVRTFRKGWLHTGDVATMDEEGYITIVDRIKNRIVTGGQTVYPREIDEVLFSHPKIVEACVKGVPDSTLGEVVKAFVVIKPGEVLDEADLHTHCKNHLAPHKVPTIFEYMDELPKSSVGKILRKRL</sequence>
<evidence type="ECO:0000313" key="4">
    <source>
        <dbReference type="Proteomes" id="UP000000442"/>
    </source>
</evidence>
<name>C0QGI4_DESAH</name>
<organism evidence="3 4">
    <name type="scientific">Desulforapulum autotrophicum (strain ATCC 43914 / DSM 3382 / VKM B-1955 / HRM2)</name>
    <name type="common">Desulfobacterium autotrophicum</name>
    <dbReference type="NCBI Taxonomy" id="177437"/>
    <lineage>
        <taxon>Bacteria</taxon>
        <taxon>Pseudomonadati</taxon>
        <taxon>Thermodesulfobacteriota</taxon>
        <taxon>Desulfobacteria</taxon>
        <taxon>Desulfobacterales</taxon>
        <taxon>Desulfobacteraceae</taxon>
        <taxon>Desulforapulum</taxon>
    </lineage>
</organism>
<dbReference type="STRING" id="177437.HRM2_03370"/>
<dbReference type="Proteomes" id="UP000000442">
    <property type="component" value="Chromosome"/>
</dbReference>
<keyword evidence="3" id="KW-0436">Ligase</keyword>
<dbReference type="RefSeq" id="WP_012662708.1">
    <property type="nucleotide sequence ID" value="NC_012108.1"/>
</dbReference>
<dbReference type="CDD" id="cd05936">
    <property type="entry name" value="FC-FACS_FadD_like"/>
    <property type="match status" value="1"/>
</dbReference>
<dbReference type="InterPro" id="IPR000873">
    <property type="entry name" value="AMP-dep_synth/lig_dom"/>
</dbReference>
<dbReference type="InterPro" id="IPR025110">
    <property type="entry name" value="AMP-bd_C"/>
</dbReference>
<feature type="domain" description="AMP-binding enzyme C-terminal" evidence="2">
    <location>
        <begin position="463"/>
        <end position="538"/>
    </location>
</feature>
<dbReference type="eggNOG" id="COG0318">
    <property type="taxonomic scope" value="Bacteria"/>
</dbReference>
<dbReference type="GO" id="GO:0004467">
    <property type="term" value="F:long-chain fatty acid-CoA ligase activity"/>
    <property type="evidence" value="ECO:0007669"/>
    <property type="project" value="UniProtKB-EC"/>
</dbReference>
<proteinExistence type="predicted"/>
<dbReference type="Pfam" id="PF00501">
    <property type="entry name" value="AMP-binding"/>
    <property type="match status" value="1"/>
</dbReference>